<feature type="region of interest" description="Disordered" evidence="9">
    <location>
        <begin position="421"/>
        <end position="458"/>
    </location>
</feature>
<protein>
    <submittedName>
        <fullName evidence="11">Zf-ZPR1-domain-containing protein</fullName>
    </submittedName>
</protein>
<dbReference type="Proteomes" id="UP000799421">
    <property type="component" value="Unassembled WGS sequence"/>
</dbReference>
<dbReference type="InterPro" id="IPR042451">
    <property type="entry name" value="ZPR1_A/B_dom"/>
</dbReference>
<sequence>MATTDTQAHTDGQPISEIQSLCLSCGSESGVTKLLLTSIPYFGSCVISSFSCPACGHSDNEVQSTGKISPLGKTVTLKVEDASDLQRSVIKTETATFRIEELDLTAPSNGKGRYTNVEGMVRSVADDLEMFQEQRRESLPEVAEKVAGVIERLRGLVQPEGTGCPFTVSVDDPAGNSWIEPRVGEGEGRLSQKEYTRSKEQNRLLGIGEGEERNFAGGGEYKAHDMVPEMPQREMRTVGGDDKGEEDIVENHVYTFPASCSACTRPCETNMKMVNIPHFKQVVLMSSVCEHCGYKSNEVKTGGEVPEKGKRIRLRVEKPEDLDRDILKGESATLICPELRLHVQPGTMGGRFTTVEGILTQMREDLSNQAFGGDKSTTDSMLTETKKSWDDFFAGLDEAVAGKRQFTLTLQDPLAGSYVQKLTDDKEDPQITVEDYERTQQEDEDLGLRDMKTEGYEA</sequence>
<dbReference type="FunFam" id="2.20.25.420:FF:000001">
    <property type="entry name" value="Zinc finger protein ZPR1"/>
    <property type="match status" value="1"/>
</dbReference>
<keyword evidence="12" id="KW-1185">Reference proteome</keyword>
<evidence type="ECO:0000256" key="2">
    <source>
        <dbReference type="ARBA" id="ARBA00008354"/>
    </source>
</evidence>
<dbReference type="Pfam" id="PF03367">
    <property type="entry name" value="Zn_ribbon_ZPR1"/>
    <property type="match status" value="2"/>
</dbReference>
<evidence type="ECO:0000256" key="6">
    <source>
        <dbReference type="ARBA" id="ARBA00022833"/>
    </source>
</evidence>
<evidence type="ECO:0000259" key="10">
    <source>
        <dbReference type="SMART" id="SM00709"/>
    </source>
</evidence>
<dbReference type="SMART" id="SM00709">
    <property type="entry name" value="Zpr1"/>
    <property type="match status" value="2"/>
</dbReference>
<evidence type="ECO:0000256" key="3">
    <source>
        <dbReference type="ARBA" id="ARBA00022723"/>
    </source>
</evidence>
<dbReference type="AlphaFoldDB" id="A0A6A7C2U9"/>
<evidence type="ECO:0000256" key="9">
    <source>
        <dbReference type="SAM" id="MobiDB-lite"/>
    </source>
</evidence>
<dbReference type="Pfam" id="PF22794">
    <property type="entry name" value="jr-ZPR1"/>
    <property type="match status" value="2"/>
</dbReference>
<dbReference type="InterPro" id="IPR004457">
    <property type="entry name" value="Znf_ZPR1"/>
</dbReference>
<evidence type="ECO:0000313" key="11">
    <source>
        <dbReference type="EMBL" id="KAF2861693.1"/>
    </source>
</evidence>
<comment type="function">
    <text evidence="8">Acts as a protein folding chaperone for elongation factor 1-alpha.</text>
</comment>
<keyword evidence="4" id="KW-0677">Repeat</keyword>
<organism evidence="11 12">
    <name type="scientific">Piedraia hortae CBS 480.64</name>
    <dbReference type="NCBI Taxonomy" id="1314780"/>
    <lineage>
        <taxon>Eukaryota</taxon>
        <taxon>Fungi</taxon>
        <taxon>Dikarya</taxon>
        <taxon>Ascomycota</taxon>
        <taxon>Pezizomycotina</taxon>
        <taxon>Dothideomycetes</taxon>
        <taxon>Dothideomycetidae</taxon>
        <taxon>Capnodiales</taxon>
        <taxon>Piedraiaceae</taxon>
        <taxon>Piedraia</taxon>
    </lineage>
</organism>
<dbReference type="GO" id="GO:0008270">
    <property type="term" value="F:zinc ion binding"/>
    <property type="evidence" value="ECO:0007669"/>
    <property type="project" value="UniProtKB-KW"/>
</dbReference>
<feature type="domain" description="Zinc finger ZPR1-type" evidence="10">
    <location>
        <begin position="258"/>
        <end position="421"/>
    </location>
</feature>
<dbReference type="PANTHER" id="PTHR10876">
    <property type="entry name" value="ZINC FINGER PROTEIN ZPR1"/>
    <property type="match status" value="1"/>
</dbReference>
<name>A0A6A7C2U9_9PEZI</name>
<evidence type="ECO:0000256" key="1">
    <source>
        <dbReference type="ARBA" id="ARBA00004123"/>
    </source>
</evidence>
<keyword evidence="5" id="KW-0863">Zinc-finger</keyword>
<evidence type="ECO:0000256" key="5">
    <source>
        <dbReference type="ARBA" id="ARBA00022771"/>
    </source>
</evidence>
<comment type="similarity">
    <text evidence="2">Belongs to the ZPR1 family.</text>
</comment>
<dbReference type="EMBL" id="MU005970">
    <property type="protein sequence ID" value="KAF2861693.1"/>
    <property type="molecule type" value="Genomic_DNA"/>
</dbReference>
<evidence type="ECO:0000256" key="4">
    <source>
        <dbReference type="ARBA" id="ARBA00022737"/>
    </source>
</evidence>
<dbReference type="Gene3D" id="2.20.25.420">
    <property type="entry name" value="ZPR1, zinc finger domain"/>
    <property type="match status" value="2"/>
</dbReference>
<dbReference type="OrthoDB" id="308464at2759"/>
<dbReference type="FunFam" id="2.20.25.420:FF:000002">
    <property type="entry name" value="Zinc finger protein ZPR1"/>
    <property type="match status" value="1"/>
</dbReference>
<dbReference type="PANTHER" id="PTHR10876:SF0">
    <property type="entry name" value="ZINC FINGER PROTEIN ZPR1"/>
    <property type="match status" value="1"/>
</dbReference>
<dbReference type="FunFam" id="2.60.120.1040:FF:000001">
    <property type="entry name" value="Zinc finger protein ZPR1"/>
    <property type="match status" value="1"/>
</dbReference>
<dbReference type="InterPro" id="IPR056180">
    <property type="entry name" value="ZPR1_jr_dom"/>
</dbReference>
<dbReference type="GO" id="GO:0005634">
    <property type="term" value="C:nucleus"/>
    <property type="evidence" value="ECO:0007669"/>
    <property type="project" value="UniProtKB-SubCell"/>
</dbReference>
<comment type="subcellular location">
    <subcellularLocation>
        <location evidence="1">Nucleus</location>
    </subcellularLocation>
</comment>
<evidence type="ECO:0000313" key="12">
    <source>
        <dbReference type="Proteomes" id="UP000799421"/>
    </source>
</evidence>
<gene>
    <name evidence="11" type="ORF">K470DRAFT_244646</name>
</gene>
<feature type="domain" description="Zinc finger ZPR1-type" evidence="10">
    <location>
        <begin position="20"/>
        <end position="181"/>
    </location>
</feature>
<dbReference type="NCBIfam" id="TIGR00310">
    <property type="entry name" value="ZPR1_znf"/>
    <property type="match status" value="2"/>
</dbReference>
<proteinExistence type="inferred from homology"/>
<evidence type="ECO:0000256" key="7">
    <source>
        <dbReference type="ARBA" id="ARBA00023242"/>
    </source>
</evidence>
<keyword evidence="6" id="KW-0862">Zinc</keyword>
<dbReference type="Gene3D" id="2.60.120.1040">
    <property type="entry name" value="ZPR1, A/B domain"/>
    <property type="match status" value="2"/>
</dbReference>
<feature type="compositionally biased region" description="Basic and acidic residues" evidence="9">
    <location>
        <begin position="435"/>
        <end position="458"/>
    </location>
</feature>
<reference evidence="11" key="1">
    <citation type="journal article" date="2020" name="Stud. Mycol.">
        <title>101 Dothideomycetes genomes: a test case for predicting lifestyles and emergence of pathogens.</title>
        <authorList>
            <person name="Haridas S."/>
            <person name="Albert R."/>
            <person name="Binder M."/>
            <person name="Bloem J."/>
            <person name="Labutti K."/>
            <person name="Salamov A."/>
            <person name="Andreopoulos B."/>
            <person name="Baker S."/>
            <person name="Barry K."/>
            <person name="Bills G."/>
            <person name="Bluhm B."/>
            <person name="Cannon C."/>
            <person name="Castanera R."/>
            <person name="Culley D."/>
            <person name="Daum C."/>
            <person name="Ezra D."/>
            <person name="Gonzalez J."/>
            <person name="Henrissat B."/>
            <person name="Kuo A."/>
            <person name="Liang C."/>
            <person name="Lipzen A."/>
            <person name="Lutzoni F."/>
            <person name="Magnuson J."/>
            <person name="Mondo S."/>
            <person name="Nolan M."/>
            <person name="Ohm R."/>
            <person name="Pangilinan J."/>
            <person name="Park H.-J."/>
            <person name="Ramirez L."/>
            <person name="Alfaro M."/>
            <person name="Sun H."/>
            <person name="Tritt A."/>
            <person name="Yoshinaga Y."/>
            <person name="Zwiers L.-H."/>
            <person name="Turgeon B."/>
            <person name="Goodwin S."/>
            <person name="Spatafora J."/>
            <person name="Crous P."/>
            <person name="Grigoriev I."/>
        </authorList>
    </citation>
    <scope>NUCLEOTIDE SEQUENCE</scope>
    <source>
        <strain evidence="11">CBS 480.64</strain>
    </source>
</reference>
<accession>A0A6A7C2U9</accession>
<keyword evidence="3" id="KW-0479">Metal-binding</keyword>
<dbReference type="InterPro" id="IPR042452">
    <property type="entry name" value="ZPR1_Znf1/2"/>
</dbReference>
<dbReference type="InterPro" id="IPR040141">
    <property type="entry name" value="ZPR1"/>
</dbReference>
<evidence type="ECO:0000256" key="8">
    <source>
        <dbReference type="ARBA" id="ARBA00054139"/>
    </source>
</evidence>
<keyword evidence="7" id="KW-0539">Nucleus</keyword>